<protein>
    <submittedName>
        <fullName evidence="2">Uncharacterized protein</fullName>
    </submittedName>
</protein>
<accession>A0A8J4GZG6</accession>
<dbReference type="RefSeq" id="WP_213410688.1">
    <property type="nucleotide sequence ID" value="NZ_BOVK01000012.1"/>
</dbReference>
<dbReference type="AlphaFoldDB" id="A0A8J4GZG6"/>
<dbReference type="EMBL" id="BOVK01000012">
    <property type="protein sequence ID" value="GIQ68068.1"/>
    <property type="molecule type" value="Genomic_DNA"/>
</dbReference>
<evidence type="ECO:0000256" key="1">
    <source>
        <dbReference type="SAM" id="MobiDB-lite"/>
    </source>
</evidence>
<sequence>MNGQSTISQHIEQARSMLRQLPADMSIHTLQTALDDLAQTWDAVSHTGTPEQQAEQYPTLRFGLHKLTELVDDLQSAWAEKYRQEAGEEKDMLEQLTEEEQRSQNPIAYESKSTYHVIGQVRSILTDINAKLLDMRGEAEHQALRHQQPGESGRIPAYMRETDPAPPTLSP</sequence>
<keyword evidence="3" id="KW-1185">Reference proteome</keyword>
<gene>
    <name evidence="2" type="ORF">XYCOK13_08920</name>
</gene>
<reference evidence="2" key="1">
    <citation type="submission" date="2021-04" db="EMBL/GenBank/DDBJ databases">
        <title>Draft genome sequence of Xylanibacillus composti strain K13.</title>
        <authorList>
            <person name="Uke A."/>
            <person name="Chhe C."/>
            <person name="Baramee S."/>
            <person name="Kosugi A."/>
        </authorList>
    </citation>
    <scope>NUCLEOTIDE SEQUENCE</scope>
    <source>
        <strain evidence="2">K13</strain>
    </source>
</reference>
<comment type="caution">
    <text evidence="2">The sequence shown here is derived from an EMBL/GenBank/DDBJ whole genome shotgun (WGS) entry which is preliminary data.</text>
</comment>
<organism evidence="2 3">
    <name type="scientific">Xylanibacillus composti</name>
    <dbReference type="NCBI Taxonomy" id="1572762"/>
    <lineage>
        <taxon>Bacteria</taxon>
        <taxon>Bacillati</taxon>
        <taxon>Bacillota</taxon>
        <taxon>Bacilli</taxon>
        <taxon>Bacillales</taxon>
        <taxon>Paenibacillaceae</taxon>
        <taxon>Xylanibacillus</taxon>
    </lineage>
</organism>
<name>A0A8J4GZG6_9BACL</name>
<feature type="region of interest" description="Disordered" evidence="1">
    <location>
        <begin position="139"/>
        <end position="171"/>
    </location>
</feature>
<dbReference type="Proteomes" id="UP000677918">
    <property type="component" value="Unassembled WGS sequence"/>
</dbReference>
<evidence type="ECO:0000313" key="3">
    <source>
        <dbReference type="Proteomes" id="UP000677918"/>
    </source>
</evidence>
<proteinExistence type="predicted"/>
<evidence type="ECO:0000313" key="2">
    <source>
        <dbReference type="EMBL" id="GIQ68068.1"/>
    </source>
</evidence>